<accession>A0A1I6TYP8</accession>
<dbReference type="Proteomes" id="UP000198785">
    <property type="component" value="Unassembled WGS sequence"/>
</dbReference>
<gene>
    <name evidence="2" type="ORF">SAMN05660206_107134</name>
</gene>
<dbReference type="Pfam" id="PF26622">
    <property type="entry name" value="DUF8199"/>
    <property type="match status" value="1"/>
</dbReference>
<sequence>MRAFIACILLFFYALTSTGATVYMHQCHGTQVFLLQEGIENHHASCSICLDHHHDGSEEHQHTHDDKCDHTSKDCCNDIVLDLKKGQEKVESASTGFSFPTLTPTTLTLFWIVVFHDDIEITESATISDRLANITPTQPPYLVHCNFRI</sequence>
<proteinExistence type="predicted"/>
<dbReference type="InterPro" id="IPR058512">
    <property type="entry name" value="DUF8199"/>
</dbReference>
<dbReference type="AlphaFoldDB" id="A0A1I6TYP8"/>
<keyword evidence="3" id="KW-1185">Reference proteome</keyword>
<keyword evidence="1" id="KW-0732">Signal</keyword>
<dbReference type="EMBL" id="FOZZ01000007">
    <property type="protein sequence ID" value="SFS94218.1"/>
    <property type="molecule type" value="Genomic_DNA"/>
</dbReference>
<organism evidence="2 3">
    <name type="scientific">Sphingobacterium wenxiniae</name>
    <dbReference type="NCBI Taxonomy" id="683125"/>
    <lineage>
        <taxon>Bacteria</taxon>
        <taxon>Pseudomonadati</taxon>
        <taxon>Bacteroidota</taxon>
        <taxon>Sphingobacteriia</taxon>
        <taxon>Sphingobacteriales</taxon>
        <taxon>Sphingobacteriaceae</taxon>
        <taxon>Sphingobacterium</taxon>
    </lineage>
</organism>
<name>A0A1I6TYP8_9SPHI</name>
<dbReference type="RefSeq" id="WP_093365983.1">
    <property type="nucleotide sequence ID" value="NZ_FOZZ01000007.1"/>
</dbReference>
<dbReference type="STRING" id="683125.SAMN05660206_107134"/>
<reference evidence="2 3" key="1">
    <citation type="submission" date="2016-10" db="EMBL/GenBank/DDBJ databases">
        <authorList>
            <person name="de Groot N.N."/>
        </authorList>
    </citation>
    <scope>NUCLEOTIDE SEQUENCE [LARGE SCALE GENOMIC DNA]</scope>
    <source>
        <strain evidence="2 3">DSM 22789</strain>
    </source>
</reference>
<evidence type="ECO:0008006" key="4">
    <source>
        <dbReference type="Google" id="ProtNLM"/>
    </source>
</evidence>
<evidence type="ECO:0000313" key="3">
    <source>
        <dbReference type="Proteomes" id="UP000198785"/>
    </source>
</evidence>
<evidence type="ECO:0000313" key="2">
    <source>
        <dbReference type="EMBL" id="SFS94218.1"/>
    </source>
</evidence>
<evidence type="ECO:0000256" key="1">
    <source>
        <dbReference type="SAM" id="SignalP"/>
    </source>
</evidence>
<protein>
    <recommendedName>
        <fullName evidence="4">Secreted protein</fullName>
    </recommendedName>
</protein>
<dbReference type="OrthoDB" id="710670at2"/>
<feature type="signal peptide" evidence="1">
    <location>
        <begin position="1"/>
        <end position="22"/>
    </location>
</feature>
<feature type="chain" id="PRO_5011539131" description="Secreted protein" evidence="1">
    <location>
        <begin position="23"/>
        <end position="149"/>
    </location>
</feature>